<dbReference type="InterPro" id="IPR032421">
    <property type="entry name" value="PMT_4TMC"/>
</dbReference>
<dbReference type="GO" id="GO:0004169">
    <property type="term" value="F:dolichyl-phosphate-mannose-protein mannosyltransferase activity"/>
    <property type="evidence" value="ECO:0007669"/>
    <property type="project" value="UniProtKB-UniRule"/>
</dbReference>
<dbReference type="STRING" id="1255658.FM114_13880"/>
<dbReference type="UniPathway" id="UPA00378"/>
<keyword evidence="15" id="KW-1185">Reference proteome</keyword>
<evidence type="ECO:0000256" key="5">
    <source>
        <dbReference type="ARBA" id="ARBA00022679"/>
    </source>
</evidence>
<proteinExistence type="inferred from homology"/>
<dbReference type="Proteomes" id="UP000188342">
    <property type="component" value="Unassembled WGS sequence"/>
</dbReference>
<evidence type="ECO:0000313" key="15">
    <source>
        <dbReference type="Proteomes" id="UP000188342"/>
    </source>
</evidence>
<dbReference type="InterPro" id="IPR027005">
    <property type="entry name" value="PMT-like"/>
</dbReference>
<keyword evidence="7 10" id="KW-1133">Transmembrane helix</keyword>
<gene>
    <name evidence="14" type="ORF">FM114_13880</name>
</gene>
<feature type="domain" description="ArnT-like N-terminal" evidence="12">
    <location>
        <begin position="126"/>
        <end position="214"/>
    </location>
</feature>
<dbReference type="EC" id="2.4.1.-" evidence="10"/>
<feature type="transmembrane region" description="Helical" evidence="10">
    <location>
        <begin position="42"/>
        <end position="61"/>
    </location>
</feature>
<dbReference type="PANTHER" id="PTHR10050:SF46">
    <property type="entry name" value="PROTEIN O-MANNOSYL-TRANSFERASE 2"/>
    <property type="match status" value="1"/>
</dbReference>
<feature type="transmembrane region" description="Helical" evidence="10">
    <location>
        <begin position="173"/>
        <end position="190"/>
    </location>
</feature>
<feature type="region of interest" description="Disordered" evidence="11">
    <location>
        <begin position="1"/>
        <end position="33"/>
    </location>
</feature>
<dbReference type="AlphaFoldDB" id="A0A1R4KFM0"/>
<evidence type="ECO:0000259" key="12">
    <source>
        <dbReference type="Pfam" id="PF02366"/>
    </source>
</evidence>
<keyword evidence="6 10" id="KW-0812">Transmembrane</keyword>
<comment type="function">
    <text evidence="10">Protein O-mannosyltransferase that catalyzes the transfer of a single mannose residue from a polyprenol phospho-mannosyl lipidic donor to the hydroxyl group of selected serine and threonine residues in acceptor proteins.</text>
</comment>
<feature type="transmembrane region" description="Helical" evidence="10">
    <location>
        <begin position="473"/>
        <end position="496"/>
    </location>
</feature>
<reference evidence="14 15" key="1">
    <citation type="submission" date="2017-02" db="EMBL/GenBank/DDBJ databases">
        <authorList>
            <person name="Peterson S.W."/>
        </authorList>
    </citation>
    <scope>NUCLEOTIDE SEQUENCE [LARGE SCALE GENOMIC DNA]</scope>
    <source>
        <strain evidence="14 15">LSP_Lj1</strain>
    </source>
</reference>
<keyword evidence="5 10" id="KW-0808">Transferase</keyword>
<name>A0A1R4KFM0_9ACTN</name>
<evidence type="ECO:0000256" key="6">
    <source>
        <dbReference type="ARBA" id="ARBA00022692"/>
    </source>
</evidence>
<dbReference type="EMBL" id="FUKQ01000049">
    <property type="protein sequence ID" value="SJN42914.1"/>
    <property type="molecule type" value="Genomic_DNA"/>
</dbReference>
<evidence type="ECO:0000256" key="7">
    <source>
        <dbReference type="ARBA" id="ARBA00022989"/>
    </source>
</evidence>
<keyword evidence="8 10" id="KW-0472">Membrane</keyword>
<accession>A0A1R4KFM0</accession>
<evidence type="ECO:0000256" key="3">
    <source>
        <dbReference type="ARBA" id="ARBA00007222"/>
    </source>
</evidence>
<keyword evidence="10" id="KW-1003">Cell membrane</keyword>
<evidence type="ECO:0000256" key="1">
    <source>
        <dbReference type="ARBA" id="ARBA00004127"/>
    </source>
</evidence>
<dbReference type="Pfam" id="PF16192">
    <property type="entry name" value="PMT_4TMC"/>
    <property type="match status" value="1"/>
</dbReference>
<evidence type="ECO:0000313" key="14">
    <source>
        <dbReference type="EMBL" id="SJN42914.1"/>
    </source>
</evidence>
<feature type="transmembrane region" description="Helical" evidence="10">
    <location>
        <begin position="306"/>
        <end position="325"/>
    </location>
</feature>
<comment type="similarity">
    <text evidence="3 10">Belongs to the glycosyltransferase 39 family.</text>
</comment>
<comment type="pathway">
    <text evidence="2 10">Protein modification; protein glycosylation.</text>
</comment>
<dbReference type="GO" id="GO:0012505">
    <property type="term" value="C:endomembrane system"/>
    <property type="evidence" value="ECO:0007669"/>
    <property type="project" value="UniProtKB-SubCell"/>
</dbReference>
<protein>
    <recommendedName>
        <fullName evidence="9 10">Polyprenol-phosphate-mannose--protein mannosyltransferase</fullName>
        <ecNumber evidence="10">2.4.1.-</ecNumber>
    </recommendedName>
</protein>
<sequence>MTEAEQPSAAPSPVGAAAAPASAPRPLTTVERLSDGPRPDRLVSWLVTLGITAFAFVLRWVNIGRPKGLVFDETYYPKEAWTMLHLGYEGKWPDFQPGHPKLKINDAIAQGMVDGWSPEASFVVHPPLGKWLIAVGEHFFGMNSFGWRFSSLVAGTLLVLVTIRLARRLSRSTLVGAIAGVLLTLDGLAFTMSRIGLLDIFQALFLVSAVACVAADRDWFRHRLARHLTRHGLDDLGGRFGPALLFRPWRLAAGILFGLAIGVKWNSLFVLASMGIVSVVWDVSARRLSGAGPRAWSSLLRDGIPAFIHLVVVAVPVYLACWTGWLTTHGGWGRGWGAEHPDHWLVRFFGAPLGSLMHYHQDMYNFHTGSGMMTATHVYEANPWGWLIMYRPIGIDAVNDIKPGVDGCEAVNDTCLRVISGAGTPLLWWMALAALFAGLAFWVAGRDWRFGLPIVAMASTYLPWFKYMDRPLFFFYAICIIPFTVTILAMCLGKIIGPADGPHRRRGARIAGAAVAAVAANFAFIYPILTDGLLTRKAWMARMWFKSWI</sequence>
<dbReference type="InterPro" id="IPR003342">
    <property type="entry name" value="ArnT-like_N"/>
</dbReference>
<feature type="transmembrane region" description="Helical" evidence="10">
    <location>
        <begin position="196"/>
        <end position="215"/>
    </location>
</feature>
<evidence type="ECO:0000256" key="10">
    <source>
        <dbReference type="RuleBase" id="RU367007"/>
    </source>
</evidence>
<evidence type="ECO:0000256" key="11">
    <source>
        <dbReference type="SAM" id="MobiDB-lite"/>
    </source>
</evidence>
<evidence type="ECO:0000256" key="2">
    <source>
        <dbReference type="ARBA" id="ARBA00004922"/>
    </source>
</evidence>
<organism evidence="14 15">
    <name type="scientific">Luteococcus japonicus LSP_Lj1</name>
    <dbReference type="NCBI Taxonomy" id="1255658"/>
    <lineage>
        <taxon>Bacteria</taxon>
        <taxon>Bacillati</taxon>
        <taxon>Actinomycetota</taxon>
        <taxon>Actinomycetes</taxon>
        <taxon>Propionibacteriales</taxon>
        <taxon>Propionibacteriaceae</taxon>
        <taxon>Luteococcus</taxon>
    </lineage>
</organism>
<dbReference type="Pfam" id="PF02366">
    <property type="entry name" value="PMT"/>
    <property type="match status" value="1"/>
</dbReference>
<dbReference type="PANTHER" id="PTHR10050">
    <property type="entry name" value="DOLICHYL-PHOSPHATE-MANNOSE--PROTEIN MANNOSYLTRANSFERASE"/>
    <property type="match status" value="1"/>
</dbReference>
<feature type="compositionally biased region" description="Low complexity" evidence="11">
    <location>
        <begin position="7"/>
        <end position="26"/>
    </location>
</feature>
<dbReference type="GO" id="GO:0005886">
    <property type="term" value="C:plasma membrane"/>
    <property type="evidence" value="ECO:0007669"/>
    <property type="project" value="UniProtKB-SubCell"/>
</dbReference>
<feature type="transmembrane region" description="Helical" evidence="10">
    <location>
        <begin position="508"/>
        <end position="529"/>
    </location>
</feature>
<evidence type="ECO:0000256" key="8">
    <source>
        <dbReference type="ARBA" id="ARBA00023136"/>
    </source>
</evidence>
<evidence type="ECO:0000259" key="13">
    <source>
        <dbReference type="Pfam" id="PF16192"/>
    </source>
</evidence>
<keyword evidence="4 10" id="KW-0328">Glycosyltransferase</keyword>
<comment type="subcellular location">
    <subcellularLocation>
        <location evidence="10">Cell membrane</location>
    </subcellularLocation>
    <subcellularLocation>
        <location evidence="1">Endomembrane system</location>
        <topology evidence="1">Multi-pass membrane protein</topology>
    </subcellularLocation>
</comment>
<feature type="transmembrane region" description="Helical" evidence="10">
    <location>
        <begin position="426"/>
        <end position="443"/>
    </location>
</feature>
<evidence type="ECO:0000256" key="4">
    <source>
        <dbReference type="ARBA" id="ARBA00022676"/>
    </source>
</evidence>
<evidence type="ECO:0000256" key="9">
    <source>
        <dbReference type="ARBA" id="ARBA00093617"/>
    </source>
</evidence>
<feature type="domain" description="Protein O-mannosyl-transferase C-terminal four TM" evidence="13">
    <location>
        <begin position="355"/>
        <end position="548"/>
    </location>
</feature>
<feature type="transmembrane region" description="Helical" evidence="10">
    <location>
        <begin position="145"/>
        <end position="166"/>
    </location>
</feature>